<gene>
    <name evidence="2" type="ORF">WJX74_002022</name>
</gene>
<keyword evidence="1" id="KW-1133">Transmembrane helix</keyword>
<keyword evidence="1" id="KW-0472">Membrane</keyword>
<organism evidence="2 3">
    <name type="scientific">Apatococcus lobatus</name>
    <dbReference type="NCBI Taxonomy" id="904363"/>
    <lineage>
        <taxon>Eukaryota</taxon>
        <taxon>Viridiplantae</taxon>
        <taxon>Chlorophyta</taxon>
        <taxon>core chlorophytes</taxon>
        <taxon>Trebouxiophyceae</taxon>
        <taxon>Chlorellales</taxon>
        <taxon>Chlorellaceae</taxon>
        <taxon>Apatococcus</taxon>
    </lineage>
</organism>
<feature type="transmembrane region" description="Helical" evidence="1">
    <location>
        <begin position="144"/>
        <end position="167"/>
    </location>
</feature>
<evidence type="ECO:0000313" key="3">
    <source>
        <dbReference type="Proteomes" id="UP001438707"/>
    </source>
</evidence>
<keyword evidence="1" id="KW-0812">Transmembrane</keyword>
<evidence type="ECO:0000313" key="2">
    <source>
        <dbReference type="EMBL" id="KAK9825730.1"/>
    </source>
</evidence>
<accession>A0AAW1QW70</accession>
<dbReference type="EMBL" id="JALJOS010000023">
    <property type="protein sequence ID" value="KAK9825730.1"/>
    <property type="molecule type" value="Genomic_DNA"/>
</dbReference>
<feature type="transmembrane region" description="Helical" evidence="1">
    <location>
        <begin position="118"/>
        <end position="138"/>
    </location>
</feature>
<comment type="caution">
    <text evidence="2">The sequence shown here is derived from an EMBL/GenBank/DDBJ whole genome shotgun (WGS) entry which is preliminary data.</text>
</comment>
<evidence type="ECO:0000256" key="1">
    <source>
        <dbReference type="SAM" id="Phobius"/>
    </source>
</evidence>
<protein>
    <submittedName>
        <fullName evidence="2">Uncharacterized protein</fullName>
    </submittedName>
</protein>
<sequence length="359" mass="39287">MPGVKPRQATDKAYSTDLDVERAQSIIEFEFPSIHEQLFESLVTSMRSCANQLRIYSVTQAILSWQNWGQDQHASAVLGLANCLNHLAAASLISTGAGRFKSIYTTSGRDIHNLLRGLLQLCTVFQELSIVAVVLAILQTATAAAVWPLVTLPVAVVSVVITAVRVITWHHPQVSIRVKHWAWWAQMSVQGYLVSVRSRPSSGSDKSPCKAGAWSEGLAQLELMDYQFRHKDQQCIGAEALLMTAYLFGSQTAHAVASLFELVDEVAVTYILFQALRFFDSIITSPAAPDLPAMLEGLGPQNGLAKLFKQLAGITMLLSFVQLAEAFLPPAVEYFFGTTLGSAWASTMRISLDVLKALF</sequence>
<keyword evidence="3" id="KW-1185">Reference proteome</keyword>
<dbReference type="Proteomes" id="UP001438707">
    <property type="component" value="Unassembled WGS sequence"/>
</dbReference>
<name>A0AAW1QW70_9CHLO</name>
<proteinExistence type="predicted"/>
<reference evidence="2 3" key="1">
    <citation type="journal article" date="2024" name="Nat. Commun.">
        <title>Phylogenomics reveals the evolutionary origins of lichenization in chlorophyte algae.</title>
        <authorList>
            <person name="Puginier C."/>
            <person name="Libourel C."/>
            <person name="Otte J."/>
            <person name="Skaloud P."/>
            <person name="Haon M."/>
            <person name="Grisel S."/>
            <person name="Petersen M."/>
            <person name="Berrin J.G."/>
            <person name="Delaux P.M."/>
            <person name="Dal Grande F."/>
            <person name="Keller J."/>
        </authorList>
    </citation>
    <scope>NUCLEOTIDE SEQUENCE [LARGE SCALE GENOMIC DNA]</scope>
    <source>
        <strain evidence="2 3">SAG 2145</strain>
    </source>
</reference>
<dbReference type="AlphaFoldDB" id="A0AAW1QW70"/>